<reference evidence="2 3" key="1">
    <citation type="submission" date="2018-05" db="EMBL/GenBank/DDBJ databases">
        <title>Genome sequencing and assembly of the regulated plant pathogen Lachnellula willkommii and related sister species for the development of diagnostic species identification markers.</title>
        <authorList>
            <person name="Giroux E."/>
            <person name="Bilodeau G."/>
        </authorList>
    </citation>
    <scope>NUCLEOTIDE SEQUENCE [LARGE SCALE GENOMIC DNA]</scope>
    <source>
        <strain evidence="2 3">CBS 160.35</strain>
    </source>
</reference>
<protein>
    <recommendedName>
        <fullName evidence="1">Heterokaryon incompatibility domain-containing protein</fullName>
    </recommendedName>
</protein>
<proteinExistence type="predicted"/>
<evidence type="ECO:0000259" key="1">
    <source>
        <dbReference type="Pfam" id="PF06985"/>
    </source>
</evidence>
<comment type="caution">
    <text evidence="2">The sequence shown here is derived from an EMBL/GenBank/DDBJ whole genome shotgun (WGS) entry which is preliminary data.</text>
</comment>
<evidence type="ECO:0000313" key="2">
    <source>
        <dbReference type="EMBL" id="TVY34319.1"/>
    </source>
</evidence>
<dbReference type="InterPro" id="IPR010730">
    <property type="entry name" value="HET"/>
</dbReference>
<gene>
    <name evidence="2" type="ORF">LOCC1_G008859</name>
</gene>
<dbReference type="Pfam" id="PF06985">
    <property type="entry name" value="HET"/>
    <property type="match status" value="1"/>
</dbReference>
<accession>A0A8H8U8F3</accession>
<dbReference type="AlphaFoldDB" id="A0A8H8U8F3"/>
<sequence>MLCEVCKGVFSYRGNDKYGYNNQIGGHHASALSLSEAASGGCRICTQIQQRALRELGTLEHVEIRLRITEVVVDQTDEGTISAQVENLMILPGLNGQQQTEVWQYLSILAVAQPKRPISLNVGKRQPGAYRPISDVANIARTYVSRCVQGHAQCNARMHSTDYPTRLLELSEFKAKIIHPLIDGAIGPYVALSYCWGPEPNFIRLTASNKDELQASIPLDYLPIAFQEAIDLVKSLGYRYIWIDSLCIIQAGAGTVDDWRRESARMGDVYSNCILNLSLSRGSSPQESCLGGPGLHALMPPFAVKLEDEPFIMFDEAYYRLALYRQPLGLRAWTFQERVLAPRVLALGQGELFWDCLELREASESFPLGLTPRISAALKVAQLEISIPTKQLPLHEFYKHWQRILDNYTPRNVTFVKKDKLIALGAVASRMCRVQNDVYIAGHFRSTLPYSLLWRLHNTNDGEKWSNTMGKRIASSTASINPPTWSWASIDGPVRHYTGSQPTSKDMWPDSLATVENYNLKLEDDSNPFGQCHFASITISTVCTEIVWSQAISGWQLLDKTKTLEDCNRQGDSVLIVWLDDPDQRHKMIDGTQFTLAAFCDGYMVGSDQPARQGLVLQEFVEGTEKVYRRIAHFRLGAREKPKAGRTLVEFESAQIRRGWKEVKEYNESVGDAGVEMAELNAVGLLIVADLLDVAKHEQALESLEAEDAHGDAKTGIEEAGATVYV</sequence>
<evidence type="ECO:0000313" key="3">
    <source>
        <dbReference type="Proteomes" id="UP000443090"/>
    </source>
</evidence>
<dbReference type="EMBL" id="QGMI01001182">
    <property type="protein sequence ID" value="TVY34319.1"/>
    <property type="molecule type" value="Genomic_DNA"/>
</dbReference>
<keyword evidence="3" id="KW-1185">Reference proteome</keyword>
<dbReference type="PANTHER" id="PTHR33112">
    <property type="entry name" value="DOMAIN PROTEIN, PUTATIVE-RELATED"/>
    <property type="match status" value="1"/>
</dbReference>
<feature type="domain" description="Heterokaryon incompatibility" evidence="1">
    <location>
        <begin position="189"/>
        <end position="337"/>
    </location>
</feature>
<dbReference type="Proteomes" id="UP000443090">
    <property type="component" value="Unassembled WGS sequence"/>
</dbReference>
<organism evidence="2 3">
    <name type="scientific">Lachnellula occidentalis</name>
    <dbReference type="NCBI Taxonomy" id="215460"/>
    <lineage>
        <taxon>Eukaryota</taxon>
        <taxon>Fungi</taxon>
        <taxon>Dikarya</taxon>
        <taxon>Ascomycota</taxon>
        <taxon>Pezizomycotina</taxon>
        <taxon>Leotiomycetes</taxon>
        <taxon>Helotiales</taxon>
        <taxon>Lachnaceae</taxon>
        <taxon>Lachnellula</taxon>
    </lineage>
</organism>
<dbReference type="OrthoDB" id="3563898at2759"/>
<name>A0A8H8U8F3_9HELO</name>
<dbReference type="PANTHER" id="PTHR33112:SF16">
    <property type="entry name" value="HETEROKARYON INCOMPATIBILITY DOMAIN-CONTAINING PROTEIN"/>
    <property type="match status" value="1"/>
</dbReference>